<proteinExistence type="predicted"/>
<sequence>MKTWAYNGTQSGYKTQVQRYPDGDIVIYQTRDGGLPFLPENCVAVRFNERDLLLILKKGKQHPRKKSKRGKK</sequence>
<gene>
    <name evidence="1" type="ORF">Drael01_00009</name>
</gene>
<protein>
    <submittedName>
        <fullName evidence="1">Uncharacterized protein</fullName>
    </submittedName>
</protein>
<dbReference type="EMBL" id="PP179320">
    <property type="protein sequence ID" value="XAI70239.1"/>
    <property type="molecule type" value="Genomic_DNA"/>
</dbReference>
<name>A0AAU6W0X3_9VIRU</name>
<evidence type="ECO:0000313" key="1">
    <source>
        <dbReference type="EMBL" id="XAI70239.1"/>
    </source>
</evidence>
<accession>A0AAU6W0X3</accession>
<reference evidence="1" key="1">
    <citation type="journal article" date="2024" name="J. Gen. Virol.">
        <title>Novel phages of Pseudomonas syringae unveil numerous potential auxiliary metabolic genes.</title>
        <authorList>
            <person name="Feltin C."/>
            <person name="Garneau J.R."/>
            <person name="Morris C.E."/>
            <person name="Berard A."/>
            <person name="Torres-Barcelo C."/>
        </authorList>
    </citation>
    <scope>NUCLEOTIDE SEQUENCE</scope>
</reference>
<organism evidence="1">
    <name type="scientific">Pseudomonas phage Drael01</name>
    <dbReference type="NCBI Taxonomy" id="3138533"/>
    <lineage>
        <taxon>Viruses</taxon>
    </lineage>
</organism>